<reference evidence="4" key="1">
    <citation type="submission" date="2022-08" db="EMBL/GenBank/DDBJ databases">
        <title>Catabolic pathway analysis in culturable SAR92 clade bacteria reveals their overlooked roles in DMSP degradation in coastal seas.</title>
        <authorList>
            <person name="He X."/>
            <person name="Zhang X."/>
            <person name="Zhang Y."/>
        </authorList>
    </citation>
    <scope>NUCLEOTIDE SEQUENCE</scope>
    <source>
        <strain evidence="4">H455</strain>
    </source>
</reference>
<feature type="domain" description="NAD-dependent epimerase/dehydratase" evidence="2">
    <location>
        <begin position="4"/>
        <end position="219"/>
    </location>
</feature>
<evidence type="ECO:0000313" key="4">
    <source>
        <dbReference type="EMBL" id="UVW34410.1"/>
    </source>
</evidence>
<protein>
    <submittedName>
        <fullName evidence="4">TIGR01777 family oxidoreductase</fullName>
    </submittedName>
</protein>
<dbReference type="InterPro" id="IPR010099">
    <property type="entry name" value="SDR39U1"/>
</dbReference>
<dbReference type="InterPro" id="IPR013549">
    <property type="entry name" value="DUF1731"/>
</dbReference>
<gene>
    <name evidence="4" type="ORF">NYF23_10345</name>
</gene>
<dbReference type="InterPro" id="IPR001509">
    <property type="entry name" value="Epimerase_deHydtase"/>
</dbReference>
<evidence type="ECO:0000313" key="5">
    <source>
        <dbReference type="Proteomes" id="UP001059934"/>
    </source>
</evidence>
<dbReference type="Pfam" id="PF01370">
    <property type="entry name" value="Epimerase"/>
    <property type="match status" value="1"/>
</dbReference>
<dbReference type="CDD" id="cd05242">
    <property type="entry name" value="SDR_a8"/>
    <property type="match status" value="1"/>
</dbReference>
<evidence type="ECO:0000256" key="1">
    <source>
        <dbReference type="ARBA" id="ARBA00009353"/>
    </source>
</evidence>
<evidence type="ECO:0000259" key="2">
    <source>
        <dbReference type="Pfam" id="PF01370"/>
    </source>
</evidence>
<keyword evidence="5" id="KW-1185">Reference proteome</keyword>
<dbReference type="NCBIfam" id="TIGR01777">
    <property type="entry name" value="yfcH"/>
    <property type="match status" value="1"/>
</dbReference>
<comment type="similarity">
    <text evidence="1">Belongs to the NAD(P)-dependent epimerase/dehydratase family. SDR39U1 subfamily.</text>
</comment>
<feature type="domain" description="DUF1731" evidence="3">
    <location>
        <begin position="253"/>
        <end position="300"/>
    </location>
</feature>
<dbReference type="Gene3D" id="3.40.50.720">
    <property type="entry name" value="NAD(P)-binding Rossmann-like Domain"/>
    <property type="match status" value="1"/>
</dbReference>
<organism evidence="4 5">
    <name type="scientific">SAR92 clade bacterium H455</name>
    <dbReference type="NCBI Taxonomy" id="2974818"/>
    <lineage>
        <taxon>Bacteria</taxon>
        <taxon>Pseudomonadati</taxon>
        <taxon>Pseudomonadota</taxon>
        <taxon>Gammaproteobacteria</taxon>
        <taxon>Cellvibrionales</taxon>
        <taxon>Porticoccaceae</taxon>
        <taxon>SAR92 clade</taxon>
    </lineage>
</organism>
<dbReference type="Pfam" id="PF08338">
    <property type="entry name" value="DUF1731"/>
    <property type="match status" value="1"/>
</dbReference>
<dbReference type="EMBL" id="CP103416">
    <property type="protein sequence ID" value="UVW34410.1"/>
    <property type="molecule type" value="Genomic_DNA"/>
</dbReference>
<dbReference type="PANTHER" id="PTHR11092:SF0">
    <property type="entry name" value="EPIMERASE FAMILY PROTEIN SDR39U1"/>
    <property type="match status" value="1"/>
</dbReference>
<dbReference type="Proteomes" id="UP001059934">
    <property type="component" value="Chromosome"/>
</dbReference>
<proteinExistence type="inferred from homology"/>
<name>A0ABY5TM41_9GAMM</name>
<dbReference type="InterPro" id="IPR036291">
    <property type="entry name" value="NAD(P)-bd_dom_sf"/>
</dbReference>
<evidence type="ECO:0000259" key="3">
    <source>
        <dbReference type="Pfam" id="PF08338"/>
    </source>
</evidence>
<dbReference type="PANTHER" id="PTHR11092">
    <property type="entry name" value="SUGAR NUCLEOTIDE EPIMERASE RELATED"/>
    <property type="match status" value="1"/>
</dbReference>
<sequence length="303" mass="33190">MSSILITGGSGFIGRHFCHQAEQLGHQLSVLTRNPEAAAARLPASARLIQGLEKLEADYVPDVIINLAGEPLAAGRWTQRRKQRFYDSRINLTDRLYEFFAERNRTHNRKPSLVISGSAIGYYGPSHNPVDEHSSAVDGFSHQLCKTWEQSAKRFETLGSRVCYLRTGIVLGEEGALARMLPPFKMALGGPIGSGEQGMSWIHIDDMVGAIMHCINNPQISGAVNATAPKPVSNAQFSASLGAVLNRPAVLPMPGFMVKLLFGEMGEELLLQGQYVLPNKLLASDYLFQYSDLEKALQQIIAV</sequence>
<dbReference type="SUPFAM" id="SSF51735">
    <property type="entry name" value="NAD(P)-binding Rossmann-fold domains"/>
    <property type="match status" value="1"/>
</dbReference>
<accession>A0ABY5TM41</accession>